<accession>A0AAW9IZL0</accession>
<protein>
    <recommendedName>
        <fullName evidence="3">GIY-YIG domain-containing protein</fullName>
    </recommendedName>
</protein>
<evidence type="ECO:0000313" key="2">
    <source>
        <dbReference type="Proteomes" id="UP001289066"/>
    </source>
</evidence>
<sequence>MKKIYDIVIEKNSNVTRENLLELNNSNSKNFIKSGTSVVYLYKLVDNKVKYPNREGDIIYIGEAGRREEGTGKRFSQHISKTASEGGDTGSNYTISNYYWNGYKIKLEIYEMESGEDRKIIEKNLIQYHVRKFGARPIAQGCSGKNYTVNVINNINLISSIISI</sequence>
<evidence type="ECO:0008006" key="3">
    <source>
        <dbReference type="Google" id="ProtNLM"/>
    </source>
</evidence>
<gene>
    <name evidence="1" type="ORF">GNF81_02245</name>
</gene>
<comment type="caution">
    <text evidence="1">The sequence shown here is derived from an EMBL/GenBank/DDBJ whole genome shotgun (WGS) entry which is preliminary data.</text>
</comment>
<dbReference type="EMBL" id="WNVG01000003">
    <property type="protein sequence ID" value="MDZ5031632.1"/>
    <property type="molecule type" value="Genomic_DNA"/>
</dbReference>
<organism evidence="1 2">
    <name type="scientific">Clostridium perfringens</name>
    <dbReference type="NCBI Taxonomy" id="1502"/>
    <lineage>
        <taxon>Bacteria</taxon>
        <taxon>Bacillati</taxon>
        <taxon>Bacillota</taxon>
        <taxon>Clostridia</taxon>
        <taxon>Eubacteriales</taxon>
        <taxon>Clostridiaceae</taxon>
        <taxon>Clostridium</taxon>
    </lineage>
</organism>
<dbReference type="AlphaFoldDB" id="A0AAW9IZL0"/>
<dbReference type="RefSeq" id="WP_322412408.1">
    <property type="nucleotide sequence ID" value="NZ_CP184246.1"/>
</dbReference>
<name>A0AAW9IZL0_CLOPF</name>
<dbReference type="Proteomes" id="UP001289066">
    <property type="component" value="Unassembled WGS sequence"/>
</dbReference>
<evidence type="ECO:0000313" key="1">
    <source>
        <dbReference type="EMBL" id="MDZ5031632.1"/>
    </source>
</evidence>
<reference evidence="1" key="1">
    <citation type="submission" date="2019-11" db="EMBL/GenBank/DDBJ databases">
        <title>Characterization of Clostridium perfringens isolates from swine manure treated agricultural soils.</title>
        <authorList>
            <person name="Wushke S.T."/>
        </authorList>
    </citation>
    <scope>NUCLEOTIDE SEQUENCE</scope>
    <source>
        <strain evidence="1">X15</strain>
    </source>
</reference>
<proteinExistence type="predicted"/>